<proteinExistence type="predicted"/>
<keyword evidence="4" id="KW-1185">Reference proteome</keyword>
<dbReference type="Pfam" id="PF03771">
    <property type="entry name" value="SPDY"/>
    <property type="match status" value="2"/>
</dbReference>
<gene>
    <name evidence="3" type="ORF">AQI95_29055</name>
</gene>
<dbReference type="STRING" id="67386.AQI95_29055"/>
<reference evidence="3 4" key="1">
    <citation type="submission" date="2015-10" db="EMBL/GenBank/DDBJ databases">
        <title>Draft genome sequence of Streptomyces yokosukanensis DSM 40224, type strain for the species Streptomyces yokosukanensis.</title>
        <authorList>
            <person name="Ruckert C."/>
            <person name="Winkler A."/>
            <person name="Kalinowski J."/>
            <person name="Kampfer P."/>
            <person name="Glaeser S."/>
        </authorList>
    </citation>
    <scope>NUCLEOTIDE SEQUENCE [LARGE SCALE GENOMIC DNA]</scope>
    <source>
        <strain evidence="3 4">DSM 40224</strain>
    </source>
</reference>
<evidence type="ECO:0000313" key="4">
    <source>
        <dbReference type="Proteomes" id="UP000053127"/>
    </source>
</evidence>
<evidence type="ECO:0000259" key="2">
    <source>
        <dbReference type="Pfam" id="PF03771"/>
    </source>
</evidence>
<name>A0A101NZI8_9ACTN</name>
<feature type="region of interest" description="Disordered" evidence="1">
    <location>
        <begin position="225"/>
        <end position="284"/>
    </location>
</feature>
<feature type="compositionally biased region" description="Low complexity" evidence="1">
    <location>
        <begin position="246"/>
        <end position="258"/>
    </location>
</feature>
<accession>A0A101NZI8</accession>
<organism evidence="3 4">
    <name type="scientific">Streptomyces yokosukanensis</name>
    <dbReference type="NCBI Taxonomy" id="67386"/>
    <lineage>
        <taxon>Bacteria</taxon>
        <taxon>Bacillati</taxon>
        <taxon>Actinomycetota</taxon>
        <taxon>Actinomycetes</taxon>
        <taxon>Kitasatosporales</taxon>
        <taxon>Streptomycetaceae</taxon>
        <taxon>Streptomyces</taxon>
    </lineage>
</organism>
<dbReference type="AlphaFoldDB" id="A0A101NZI8"/>
<evidence type="ECO:0000256" key="1">
    <source>
        <dbReference type="SAM" id="MobiDB-lite"/>
    </source>
</evidence>
<sequence length="284" mass="30675">MSPDQTQPASEGDVYVSPRYLAGLPGHADPSFAPVAHWPHHHLDAGPCQLVITSPDHRIRIGWFGDDYDTWVISAAEDPVSEPRWTARINQNTPPEIVQALTSALAAEWTEDSDTFLMSRSWDRTDTVKPLLDAGWERKPLRHGILEFVSPDGLAGAGINVVSTGKNAELVTLWAGPAGWGTRAEAIFTARTPKHLIAATAAALVDPTPVLRYKDSLHPRLAERAQLTPVEPPRPATPTPLDLKQAAAARRPAAAAPATRSVRRWTTSTPAPVAPAGARLGPRR</sequence>
<protein>
    <recommendedName>
        <fullName evidence="2">DUF317 domain-containing protein</fullName>
    </recommendedName>
</protein>
<dbReference type="OrthoDB" id="3865735at2"/>
<comment type="caution">
    <text evidence="3">The sequence shown here is derived from an EMBL/GenBank/DDBJ whole genome shotgun (WGS) entry which is preliminary data.</text>
</comment>
<evidence type="ECO:0000313" key="3">
    <source>
        <dbReference type="EMBL" id="KUN02176.1"/>
    </source>
</evidence>
<dbReference type="InterPro" id="IPR005523">
    <property type="entry name" value="DUF317_SPDY"/>
</dbReference>
<dbReference type="EMBL" id="LMWN01000040">
    <property type="protein sequence ID" value="KUN02176.1"/>
    <property type="molecule type" value="Genomic_DNA"/>
</dbReference>
<feature type="domain" description="DUF317" evidence="2">
    <location>
        <begin position="150"/>
        <end position="210"/>
    </location>
</feature>
<dbReference type="Proteomes" id="UP000053127">
    <property type="component" value="Unassembled WGS sequence"/>
</dbReference>
<feature type="domain" description="DUF317" evidence="2">
    <location>
        <begin position="53"/>
        <end position="107"/>
    </location>
</feature>